<feature type="transmembrane region" description="Helical" evidence="2">
    <location>
        <begin position="406"/>
        <end position="424"/>
    </location>
</feature>
<name>A0ABW3BVQ9_9FLAO</name>
<keyword evidence="2" id="KW-1133">Transmembrane helix</keyword>
<feature type="transmembrane region" description="Helical" evidence="2">
    <location>
        <begin position="320"/>
        <end position="338"/>
    </location>
</feature>
<reference evidence="4" key="1">
    <citation type="journal article" date="2019" name="Int. J. Syst. Evol. Microbiol.">
        <title>The Global Catalogue of Microorganisms (GCM) 10K type strain sequencing project: providing services to taxonomists for standard genome sequencing and annotation.</title>
        <authorList>
            <consortium name="The Broad Institute Genomics Platform"/>
            <consortium name="The Broad Institute Genome Sequencing Center for Infectious Disease"/>
            <person name="Wu L."/>
            <person name="Ma J."/>
        </authorList>
    </citation>
    <scope>NUCLEOTIDE SEQUENCE [LARGE SCALE GENOMIC DNA]</scope>
    <source>
        <strain evidence="4">CCUG 60529</strain>
    </source>
</reference>
<organism evidence="3 4">
    <name type="scientific">Mariniflexile aquimaris</name>
    <dbReference type="NCBI Taxonomy" id="881009"/>
    <lineage>
        <taxon>Bacteria</taxon>
        <taxon>Pseudomonadati</taxon>
        <taxon>Bacteroidota</taxon>
        <taxon>Flavobacteriia</taxon>
        <taxon>Flavobacteriales</taxon>
        <taxon>Flavobacteriaceae</taxon>
        <taxon>Mariniflexile</taxon>
    </lineage>
</organism>
<feature type="transmembrane region" description="Helical" evidence="2">
    <location>
        <begin position="531"/>
        <end position="551"/>
    </location>
</feature>
<comment type="caution">
    <text evidence="3">The sequence shown here is derived from an EMBL/GenBank/DDBJ whole genome shotgun (WGS) entry which is preliminary data.</text>
</comment>
<feature type="transmembrane region" description="Helical" evidence="2">
    <location>
        <begin position="133"/>
        <end position="150"/>
    </location>
</feature>
<feature type="transmembrane region" description="Helical" evidence="2">
    <location>
        <begin position="430"/>
        <end position="446"/>
    </location>
</feature>
<protein>
    <submittedName>
        <fullName evidence="3">DUF2339 domain-containing protein</fullName>
    </submittedName>
</protein>
<feature type="transmembrane region" description="Helical" evidence="2">
    <location>
        <begin position="377"/>
        <end position="397"/>
    </location>
</feature>
<dbReference type="InterPro" id="IPR036259">
    <property type="entry name" value="MFS_trans_sf"/>
</dbReference>
<dbReference type="InterPro" id="IPR019286">
    <property type="entry name" value="DUF2339_TM"/>
</dbReference>
<evidence type="ECO:0000256" key="2">
    <source>
        <dbReference type="SAM" id="Phobius"/>
    </source>
</evidence>
<feature type="transmembrane region" description="Helical" evidence="2">
    <location>
        <begin position="593"/>
        <end position="610"/>
    </location>
</feature>
<sequence length="827" mass="93419">MEGFLLIIILILVIVILSKSNTHYKNLNNSIDDIHQRLNQLKKDLSSIQTLEKTKSDEKPAPKTAPDIIKQVEQKPIVVPPKPKAADAVSKPVAVTKPAPVSEPVKPAIPKKSWFETFKDNNPDLEKFIGENLINKIGILILVLGISFFVKYAIDKNWINEYARVGIGILCGSLVMAIAHRLKTNYAAFSSVMVAGAISIFYFTIAIAFHEYHLFNQTVAFVIMVIITAFSVLISVAYNRQELSVLSLIGGFAVPFMVSTGSGNYIVLFTYIAILNIGILAISYFKKWNIVTILSFVFTSLLFFSWIIKELFNDSLPHYGALAFATLFYFIFSITVVLNNLRNKGTFSIIEYGILIANTFFFFGMGLTIIHDWELQIKGLFTLSLAVYNLIYAAILFKKFGFDKTAIYLLIGLTLTFVTLTIPIQFKGNYITLFWAAEAVLLFWLSQKSKINGFKFGAIIVQFLSIFSLVIDWGQKYLLSQDDFLPILSNGIFITGLVSLAGLIVSYYIIKKETYSIKILGYDINLSLYKSLLLIAAVGIGYFVGLFEISYQSNQYIANQPSALAFAVTYHFVFSAGLLYFGLIAKSTIFKKFVSILAIVNIVVYILFYYKLSSNEMSANYYLNTTYNYAFLFHYVILGCLIYFGVQLVKQSKDKPVFKFLNSNLALWIFAFATVYVFSNEVIIHSLKFTPELVDVNELNASFPKTVSDNYYYEDYGRSSFINVEFNAVKRQIIKIGYPILWGVFSFVFLIIGIKRQWKQLRIIALSLLGITIIKLFVYDINNVSETGKIIAFILLGILILVISFVYQKIKKLVVDTDSSKNLDTDA</sequence>
<feature type="transmembrane region" description="Helical" evidence="2">
    <location>
        <begin position="661"/>
        <end position="679"/>
    </location>
</feature>
<dbReference type="SUPFAM" id="SSF103473">
    <property type="entry name" value="MFS general substrate transporter"/>
    <property type="match status" value="1"/>
</dbReference>
<gene>
    <name evidence="3" type="ORF">ACFQ0I_12670</name>
</gene>
<feature type="transmembrane region" description="Helical" evidence="2">
    <location>
        <begin position="290"/>
        <end position="308"/>
    </location>
</feature>
<feature type="transmembrane region" description="Helical" evidence="2">
    <location>
        <begin position="790"/>
        <end position="807"/>
    </location>
</feature>
<feature type="transmembrane region" description="Helical" evidence="2">
    <location>
        <begin position="761"/>
        <end position="778"/>
    </location>
</feature>
<evidence type="ECO:0000313" key="3">
    <source>
        <dbReference type="EMBL" id="MFD0836624.1"/>
    </source>
</evidence>
<evidence type="ECO:0000256" key="1">
    <source>
        <dbReference type="SAM" id="Coils"/>
    </source>
</evidence>
<keyword evidence="1" id="KW-0175">Coiled coil</keyword>
<feature type="transmembrane region" description="Helical" evidence="2">
    <location>
        <begin position="630"/>
        <end position="649"/>
    </location>
</feature>
<proteinExistence type="predicted"/>
<keyword evidence="4" id="KW-1185">Reference proteome</keyword>
<feature type="transmembrane region" description="Helical" evidence="2">
    <location>
        <begin position="736"/>
        <end position="754"/>
    </location>
</feature>
<keyword evidence="2" id="KW-0472">Membrane</keyword>
<dbReference type="RefSeq" id="WP_379942811.1">
    <property type="nucleotide sequence ID" value="NZ_JBHTIB010000012.1"/>
</dbReference>
<feature type="transmembrane region" description="Helical" evidence="2">
    <location>
        <begin position="186"/>
        <end position="207"/>
    </location>
</feature>
<dbReference type="Pfam" id="PF10101">
    <property type="entry name" value="DUF2339"/>
    <property type="match status" value="1"/>
</dbReference>
<evidence type="ECO:0000313" key="4">
    <source>
        <dbReference type="Proteomes" id="UP001597011"/>
    </source>
</evidence>
<feature type="transmembrane region" description="Helical" evidence="2">
    <location>
        <begin position="162"/>
        <end position="180"/>
    </location>
</feature>
<feature type="transmembrane region" description="Helical" evidence="2">
    <location>
        <begin position="219"/>
        <end position="238"/>
    </location>
</feature>
<feature type="transmembrane region" description="Helical" evidence="2">
    <location>
        <begin position="265"/>
        <end position="285"/>
    </location>
</feature>
<feature type="coiled-coil region" evidence="1">
    <location>
        <begin position="24"/>
        <end position="51"/>
    </location>
</feature>
<dbReference type="PANTHER" id="PTHR38434">
    <property type="entry name" value="BLL2549 PROTEIN"/>
    <property type="match status" value="1"/>
</dbReference>
<feature type="transmembrane region" description="Helical" evidence="2">
    <location>
        <begin position="453"/>
        <end position="471"/>
    </location>
</feature>
<dbReference type="Proteomes" id="UP001597011">
    <property type="component" value="Unassembled WGS sequence"/>
</dbReference>
<keyword evidence="2" id="KW-0812">Transmembrane</keyword>
<accession>A0ABW3BVQ9</accession>
<dbReference type="EMBL" id="JBHTIB010000012">
    <property type="protein sequence ID" value="MFD0836624.1"/>
    <property type="molecule type" value="Genomic_DNA"/>
</dbReference>
<feature type="transmembrane region" description="Helical" evidence="2">
    <location>
        <begin position="563"/>
        <end position="581"/>
    </location>
</feature>
<dbReference type="PANTHER" id="PTHR38434:SF1">
    <property type="entry name" value="BLL2549 PROTEIN"/>
    <property type="match status" value="1"/>
</dbReference>
<feature type="transmembrane region" description="Helical" evidence="2">
    <location>
        <begin position="350"/>
        <end position="371"/>
    </location>
</feature>
<feature type="transmembrane region" description="Helical" evidence="2">
    <location>
        <begin position="491"/>
        <end position="510"/>
    </location>
</feature>